<protein>
    <submittedName>
        <fullName evidence="2">Uncharacterized protein</fullName>
    </submittedName>
</protein>
<evidence type="ECO:0000256" key="1">
    <source>
        <dbReference type="SAM" id="SignalP"/>
    </source>
</evidence>
<keyword evidence="1" id="KW-0732">Signal</keyword>
<reference evidence="2 3" key="1">
    <citation type="submission" date="2020-06" db="EMBL/GenBank/DDBJ databases">
        <title>Dyadobacter sandarakinus sp. nov., isolated from the soil of the Arctic Yellow River Station.</title>
        <authorList>
            <person name="Zhang Y."/>
            <person name="Peng F."/>
        </authorList>
    </citation>
    <scope>NUCLEOTIDE SEQUENCE [LARGE SCALE GENOMIC DNA]</scope>
    <source>
        <strain evidence="2 3">Q3-56</strain>
    </source>
</reference>
<dbReference type="EMBL" id="CP056775">
    <property type="protein sequence ID" value="QRR02777.1"/>
    <property type="molecule type" value="Genomic_DNA"/>
</dbReference>
<proteinExistence type="predicted"/>
<gene>
    <name evidence="2" type="ORF">HWI92_18585</name>
</gene>
<dbReference type="Proteomes" id="UP000612680">
    <property type="component" value="Chromosome"/>
</dbReference>
<organism evidence="2 3">
    <name type="scientific">Dyadobacter sandarakinus</name>
    <dbReference type="NCBI Taxonomy" id="2747268"/>
    <lineage>
        <taxon>Bacteria</taxon>
        <taxon>Pseudomonadati</taxon>
        <taxon>Bacteroidota</taxon>
        <taxon>Cytophagia</taxon>
        <taxon>Cytophagales</taxon>
        <taxon>Spirosomataceae</taxon>
        <taxon>Dyadobacter</taxon>
    </lineage>
</organism>
<sequence>MKKLVFNAFFVCIALASQAQVSDGSKIGITTGRGLTGLRSDAFATAATPPSEVKGDFYADSVWQTGGVKFQKAIPQIGGGESDSLAGIQIRYNVLNNELEVLADEKKNDVRVIKGGMLRSFSLDGSPGASFINVATLQPGSLTGFGEVLSSGKTMLIKHFRTRITKPNYNPGFATGEKNTIVRIDHDYYAATGNSLKKLDLGKKLPEAFADQKQQAEKYAKDNALNLKKEEDVVRLFDFINGK</sequence>
<accession>A0ABX7I9I7</accession>
<evidence type="ECO:0000313" key="3">
    <source>
        <dbReference type="Proteomes" id="UP000612680"/>
    </source>
</evidence>
<name>A0ABX7I9I7_9BACT</name>
<evidence type="ECO:0000313" key="2">
    <source>
        <dbReference type="EMBL" id="QRR02777.1"/>
    </source>
</evidence>
<feature type="signal peptide" evidence="1">
    <location>
        <begin position="1"/>
        <end position="19"/>
    </location>
</feature>
<feature type="chain" id="PRO_5046995335" evidence="1">
    <location>
        <begin position="20"/>
        <end position="243"/>
    </location>
</feature>
<dbReference type="RefSeq" id="WP_204658061.1">
    <property type="nucleotide sequence ID" value="NZ_CP056775.1"/>
</dbReference>
<keyword evidence="3" id="KW-1185">Reference proteome</keyword>